<keyword evidence="4" id="KW-0256">Endoplasmic reticulum</keyword>
<dbReference type="OMA" id="WENGPEH"/>
<feature type="compositionally biased region" description="Basic residues" evidence="7">
    <location>
        <begin position="402"/>
        <end position="419"/>
    </location>
</feature>
<evidence type="ECO:0000256" key="6">
    <source>
        <dbReference type="ARBA" id="ARBA00023136"/>
    </source>
</evidence>
<sequence length="419" mass="46455">MAALPASQLLLLSIVLLLSLAAINWLFWRRSRPDAAQRKRTNNGRTFRVRGIPADWDTKRLTSLLMETFDLVPTVTSLAQEIQTGVQSATVSFQAASDVLRMPEPGTSIRLPRSLNEEASRRAYLQLDDDFHGMTTLFTPPEDDHRVDIIALSGLGGHAFGSFKQRAGDYMWLRDALPDDLTRDTTGRPMARVVTFGYESGVAGSKNIQNLEDLGTMLHNSLLPLISSPITLISLSKSKNEEDQRLLQAVYGIVFFGVPHDGMDIMSLIPMVGDGPNRFLVESLSRINSQILSIQQREFESALGGQGDSEVVCFYETEESPTAQQDSAGGWAMEGPPAILVTKASATHGRSWENGPEHFCAVARTHSNMVKFSPHDPEYDKVRDRLRGLAHRALRLPSQGRHPPKPQRLPGRHALRCPR</sequence>
<dbReference type="InParanoid" id="A0A084QXG3"/>
<dbReference type="PANTHER" id="PTHR48182">
    <property type="entry name" value="PROTEIN SERAC1"/>
    <property type="match status" value="1"/>
</dbReference>
<feature type="region of interest" description="Disordered" evidence="7">
    <location>
        <begin position="394"/>
        <end position="419"/>
    </location>
</feature>
<dbReference type="Proteomes" id="UP000028524">
    <property type="component" value="Unassembled WGS sequence"/>
</dbReference>
<accession>A0A084QXG3</accession>
<dbReference type="OrthoDB" id="1658288at2759"/>
<reference evidence="8 9" key="1">
    <citation type="journal article" date="2014" name="BMC Genomics">
        <title>Comparative genome sequencing reveals chemotype-specific gene clusters in the toxigenic black mold Stachybotrys.</title>
        <authorList>
            <person name="Semeiks J."/>
            <person name="Borek D."/>
            <person name="Otwinowski Z."/>
            <person name="Grishin N.V."/>
        </authorList>
    </citation>
    <scope>NUCLEOTIDE SEQUENCE [LARGE SCALE GENOMIC DNA]</scope>
    <source>
        <strain evidence="8 9">IBT 40285</strain>
    </source>
</reference>
<comment type="subcellular location">
    <subcellularLocation>
        <location evidence="2">Endoplasmic reticulum</location>
    </subcellularLocation>
    <subcellularLocation>
        <location evidence="3">Membrane</location>
    </subcellularLocation>
    <subcellularLocation>
        <location evidence="1">Mitochondrion</location>
    </subcellularLocation>
</comment>
<dbReference type="GO" id="GO:0016020">
    <property type="term" value="C:membrane"/>
    <property type="evidence" value="ECO:0007669"/>
    <property type="project" value="UniProtKB-SubCell"/>
</dbReference>
<dbReference type="AlphaFoldDB" id="A0A084QXG3"/>
<dbReference type="EMBL" id="KL659752">
    <property type="protein sequence ID" value="KFA68648.1"/>
    <property type="molecule type" value="Genomic_DNA"/>
</dbReference>
<evidence type="ECO:0000256" key="4">
    <source>
        <dbReference type="ARBA" id="ARBA00022824"/>
    </source>
</evidence>
<dbReference type="STRING" id="1283841.A0A084QXG3"/>
<name>A0A084QXG3_STAC4</name>
<dbReference type="HOGENOM" id="CLU_000288_182_5_1"/>
<evidence type="ECO:0000256" key="1">
    <source>
        <dbReference type="ARBA" id="ARBA00004173"/>
    </source>
</evidence>
<evidence type="ECO:0000313" key="9">
    <source>
        <dbReference type="Proteomes" id="UP000028524"/>
    </source>
</evidence>
<dbReference type="InterPro" id="IPR052374">
    <property type="entry name" value="SERAC1"/>
</dbReference>
<proteinExistence type="predicted"/>
<keyword evidence="9" id="KW-1185">Reference proteome</keyword>
<protein>
    <submittedName>
        <fullName evidence="8">Uncharacterized protein</fullName>
    </submittedName>
</protein>
<dbReference type="GO" id="GO:0005783">
    <property type="term" value="C:endoplasmic reticulum"/>
    <property type="evidence" value="ECO:0007669"/>
    <property type="project" value="UniProtKB-SubCell"/>
</dbReference>
<evidence type="ECO:0000256" key="5">
    <source>
        <dbReference type="ARBA" id="ARBA00023128"/>
    </source>
</evidence>
<organism evidence="8 9">
    <name type="scientific">Stachybotrys chlorohalonatus (strain IBT 40285)</name>
    <dbReference type="NCBI Taxonomy" id="1283841"/>
    <lineage>
        <taxon>Eukaryota</taxon>
        <taxon>Fungi</taxon>
        <taxon>Dikarya</taxon>
        <taxon>Ascomycota</taxon>
        <taxon>Pezizomycotina</taxon>
        <taxon>Sordariomycetes</taxon>
        <taxon>Hypocreomycetidae</taxon>
        <taxon>Hypocreales</taxon>
        <taxon>Stachybotryaceae</taxon>
        <taxon>Stachybotrys</taxon>
    </lineage>
</organism>
<gene>
    <name evidence="8" type="ORF">S40285_09439</name>
</gene>
<keyword evidence="6" id="KW-0472">Membrane</keyword>
<dbReference type="GO" id="GO:0005739">
    <property type="term" value="C:mitochondrion"/>
    <property type="evidence" value="ECO:0007669"/>
    <property type="project" value="UniProtKB-SubCell"/>
</dbReference>
<evidence type="ECO:0000256" key="3">
    <source>
        <dbReference type="ARBA" id="ARBA00004370"/>
    </source>
</evidence>
<evidence type="ECO:0000256" key="7">
    <source>
        <dbReference type="SAM" id="MobiDB-lite"/>
    </source>
</evidence>
<evidence type="ECO:0000256" key="2">
    <source>
        <dbReference type="ARBA" id="ARBA00004240"/>
    </source>
</evidence>
<evidence type="ECO:0000313" key="8">
    <source>
        <dbReference type="EMBL" id="KFA68648.1"/>
    </source>
</evidence>
<dbReference type="PANTHER" id="PTHR48182:SF2">
    <property type="entry name" value="PROTEIN SERAC1"/>
    <property type="match status" value="1"/>
</dbReference>
<keyword evidence="5" id="KW-0496">Mitochondrion</keyword>